<dbReference type="PANTHER" id="PTHR45138:SF9">
    <property type="entry name" value="DIGUANYLATE CYCLASE DGCM-RELATED"/>
    <property type="match status" value="1"/>
</dbReference>
<keyword evidence="4" id="KW-1185">Reference proteome</keyword>
<comment type="caution">
    <text evidence="3">The sequence shown here is derived from an EMBL/GenBank/DDBJ whole genome shotgun (WGS) entry which is preliminary data.</text>
</comment>
<dbReference type="InterPro" id="IPR043128">
    <property type="entry name" value="Rev_trsase/Diguanyl_cyclase"/>
</dbReference>
<dbReference type="InterPro" id="IPR029016">
    <property type="entry name" value="GAF-like_dom_sf"/>
</dbReference>
<dbReference type="NCBIfam" id="TIGR00254">
    <property type="entry name" value="GGDEF"/>
    <property type="match status" value="1"/>
</dbReference>
<dbReference type="InterPro" id="IPR050469">
    <property type="entry name" value="Diguanylate_Cyclase"/>
</dbReference>
<dbReference type="Pfam" id="PF00990">
    <property type="entry name" value="GGDEF"/>
    <property type="match status" value="1"/>
</dbReference>
<dbReference type="GO" id="GO:0052621">
    <property type="term" value="F:diguanylate cyclase activity"/>
    <property type="evidence" value="ECO:0007669"/>
    <property type="project" value="TreeGrafter"/>
</dbReference>
<dbReference type="InterPro" id="IPR003018">
    <property type="entry name" value="GAF"/>
</dbReference>
<dbReference type="AlphaFoldDB" id="A0A6V8SC57"/>
<evidence type="ECO:0000259" key="2">
    <source>
        <dbReference type="PROSITE" id="PS50887"/>
    </source>
</evidence>
<dbReference type="SMART" id="SM00267">
    <property type="entry name" value="GGDEF"/>
    <property type="match status" value="1"/>
</dbReference>
<feature type="coiled-coil region" evidence="1">
    <location>
        <begin position="19"/>
        <end position="46"/>
    </location>
</feature>
<gene>
    <name evidence="3" type="ORF">bsdtw1_00332</name>
</gene>
<dbReference type="PROSITE" id="PS50887">
    <property type="entry name" value="GGDEF"/>
    <property type="match status" value="1"/>
</dbReference>
<keyword evidence="1" id="KW-0175">Coiled coil</keyword>
<dbReference type="Gene3D" id="3.30.450.40">
    <property type="match status" value="1"/>
</dbReference>
<dbReference type="Pfam" id="PF13492">
    <property type="entry name" value="GAF_3"/>
    <property type="match status" value="1"/>
</dbReference>
<protein>
    <recommendedName>
        <fullName evidence="2">GGDEF domain-containing protein</fullName>
    </recommendedName>
</protein>
<dbReference type="FunFam" id="3.30.70.270:FF:000001">
    <property type="entry name" value="Diguanylate cyclase domain protein"/>
    <property type="match status" value="1"/>
</dbReference>
<dbReference type="EMBL" id="BLZR01000001">
    <property type="protein sequence ID" value="GFP74286.1"/>
    <property type="molecule type" value="Genomic_DNA"/>
</dbReference>
<reference evidence="3 4" key="1">
    <citation type="submission" date="2020-07" db="EMBL/GenBank/DDBJ databases">
        <title>A new beta-1,3-glucan-decomposing anaerobic bacterium isolated from anoxic soil subjected to biological soil disinfestation.</title>
        <authorList>
            <person name="Ueki A."/>
            <person name="Tonouchi A."/>
        </authorList>
    </citation>
    <scope>NUCLEOTIDE SEQUENCE [LARGE SCALE GENOMIC DNA]</scope>
    <source>
        <strain evidence="3 4">TW1</strain>
    </source>
</reference>
<dbReference type="SMART" id="SM00065">
    <property type="entry name" value="GAF"/>
    <property type="match status" value="1"/>
</dbReference>
<evidence type="ECO:0000313" key="3">
    <source>
        <dbReference type="EMBL" id="GFP74286.1"/>
    </source>
</evidence>
<evidence type="ECO:0000256" key="1">
    <source>
        <dbReference type="SAM" id="Coils"/>
    </source>
</evidence>
<dbReference type="InterPro" id="IPR000160">
    <property type="entry name" value="GGDEF_dom"/>
</dbReference>
<dbReference type="SUPFAM" id="SSF55073">
    <property type="entry name" value="Nucleotide cyclase"/>
    <property type="match status" value="1"/>
</dbReference>
<dbReference type="Proteomes" id="UP000580568">
    <property type="component" value="Unassembled WGS sequence"/>
</dbReference>
<dbReference type="CDD" id="cd01949">
    <property type="entry name" value="GGDEF"/>
    <property type="match status" value="1"/>
</dbReference>
<sequence length="359" mass="41766">MDDYRLMYERIHEEFETYQNFAEKQLQVLSERNTRLERDLDALANIVEVSQYINSYISHENLISMINDMIVGILGGTYSTIYLIEDGKLEVKATNTNSQEIIFPTIINSYIENAEEFVVNSKDIIFEDQDFRRDIRSVIGFPIRIRNRNIGYIMVEHTLYRFFTRAHIKFVSSIANQIAIAIENSILYKRIQESSKRDPLLNIYNRKYFFENLDKKIKDFPDKSFGIVMIDVDNFKKVNDNFGHQFGDEALQHVVEVIKSCLKDEDIIARYGGEEIIVCLRGDETEKEMEERVEQTRKKLENSPVIRDNIIKTITISIGLSFYPVDGHSVDAVVEVADSLMYKAKSSGKNRVISSLIFR</sequence>
<dbReference type="InterPro" id="IPR029787">
    <property type="entry name" value="Nucleotide_cyclase"/>
</dbReference>
<accession>A0A6V8SC57</accession>
<evidence type="ECO:0000313" key="4">
    <source>
        <dbReference type="Proteomes" id="UP000580568"/>
    </source>
</evidence>
<dbReference type="PANTHER" id="PTHR45138">
    <property type="entry name" value="REGULATORY COMPONENTS OF SENSORY TRANSDUCTION SYSTEM"/>
    <property type="match status" value="1"/>
</dbReference>
<proteinExistence type="predicted"/>
<dbReference type="SUPFAM" id="SSF55781">
    <property type="entry name" value="GAF domain-like"/>
    <property type="match status" value="1"/>
</dbReference>
<dbReference type="Gene3D" id="3.30.70.270">
    <property type="match status" value="1"/>
</dbReference>
<name>A0A6V8SC57_9CLOT</name>
<feature type="domain" description="GGDEF" evidence="2">
    <location>
        <begin position="223"/>
        <end position="357"/>
    </location>
</feature>
<dbReference type="RefSeq" id="WP_183275850.1">
    <property type="nucleotide sequence ID" value="NZ_BLZR01000001.1"/>
</dbReference>
<organism evidence="3 4">
    <name type="scientific">Clostridium fungisolvens</name>
    <dbReference type="NCBI Taxonomy" id="1604897"/>
    <lineage>
        <taxon>Bacteria</taxon>
        <taxon>Bacillati</taxon>
        <taxon>Bacillota</taxon>
        <taxon>Clostridia</taxon>
        <taxon>Eubacteriales</taxon>
        <taxon>Clostridiaceae</taxon>
        <taxon>Clostridium</taxon>
    </lineage>
</organism>